<comment type="caution">
    <text evidence="2">The sequence shown here is derived from an EMBL/GenBank/DDBJ whole genome shotgun (WGS) entry which is preliminary data.</text>
</comment>
<protein>
    <submittedName>
        <fullName evidence="2">Uncharacterized protein</fullName>
    </submittedName>
</protein>
<dbReference type="AlphaFoldDB" id="A0A2N3Y7K9"/>
<proteinExistence type="predicted"/>
<evidence type="ECO:0000313" key="2">
    <source>
        <dbReference type="EMBL" id="PKW18858.1"/>
    </source>
</evidence>
<dbReference type="Proteomes" id="UP000233786">
    <property type="component" value="Unassembled WGS sequence"/>
</dbReference>
<name>A0A2N3Y7K9_SACSN</name>
<keyword evidence="3" id="KW-1185">Reference proteome</keyword>
<feature type="region of interest" description="Disordered" evidence="1">
    <location>
        <begin position="568"/>
        <end position="626"/>
    </location>
</feature>
<gene>
    <name evidence="2" type="ORF">A8926_6995</name>
</gene>
<accession>A0A2N3Y7K9</accession>
<sequence length="920" mass="99252">MTDPTRRRWRMAVTGWLIVLTLLVADACSWPGSGEPGEEDAHLVSYSKAASWLAGLDPAEAEEQIRDWARLALASSLGVEQDRIVDALHDTMPLRDPLFDGLVEQPVGPGRSLFDGRTLHLLVPENDPHPSRTLGRLLDQHRVDAGSDPVDVQVHRYRMRPENQKVELYAQPKTPAAEFRAANGYREAPLDQQADLEGFLADTNHLSRLELRNGQVWAAGWNWPDLPDGNVRPEDVSVLQRGYRQHGEPGPGFSLDPKPISSPDEIRAAIPDLAPELVGRVASGNWDAELTALIEGHLFRGDPPADALRARGLPADRTQLWALHNLLSGLPAVNEARYEGETAGTEVGMTAFYTDLVMKDWVAGVGAGVPSGGRVSGFVPNPEAPTPAGLCPPAGERSPPAESARLWLGQADGAFDYRPDGVDIGAQATRLFVRSQGPGGQELEATYRMGRASAWWDRHYADIADYESEFWRLEELMRWSGALEWLAGSGQSLPQLPDDEIRSDLRFADWHEQHSELRERARPVSASLPGRAESVLTVPSPAFSDCGLSYVYGGVTLGDSLARHGGTPAENPLPPGMRRAKPVDPAATNVDQSTGTAQIRQLGDAGSPEGLTRGVRRGPDGASVVTEGAPRREIPFGEARFRGEDGRLVEMAMRSGEHGISAGVQAQGQPFGTVAALRPEASGVRQTDIVVNLGLLGRFRDLVKRDRQDPAHGLENAPGFLYSYPEAGGTGYRFADGWVRKTIGQAPNQAGFVAEVVPGESYLSVQRPAQLPGIEMSRLQEISEPFTTTYGELLRQVPATASVYVLADRSTHLPRPIERNARVRVRIAEPVVVLGPGVSPISAEGQVWSLLDTGTVSALAAPDQDIVFGRPFGGGPGGDWGSGPFGVPLPVSPSNQVVLVQQCQPSDGLNPPTRDEECGS</sequence>
<organism evidence="2 3">
    <name type="scientific">Saccharopolyspora spinosa</name>
    <dbReference type="NCBI Taxonomy" id="60894"/>
    <lineage>
        <taxon>Bacteria</taxon>
        <taxon>Bacillati</taxon>
        <taxon>Actinomycetota</taxon>
        <taxon>Actinomycetes</taxon>
        <taxon>Pseudonocardiales</taxon>
        <taxon>Pseudonocardiaceae</taxon>
        <taxon>Saccharopolyspora</taxon>
    </lineage>
</organism>
<evidence type="ECO:0000256" key="1">
    <source>
        <dbReference type="SAM" id="MobiDB-lite"/>
    </source>
</evidence>
<dbReference type="RefSeq" id="WP_029535705.1">
    <property type="nucleotide sequence ID" value="NZ_PJNB01000001.1"/>
</dbReference>
<evidence type="ECO:0000313" key="3">
    <source>
        <dbReference type="Proteomes" id="UP000233786"/>
    </source>
</evidence>
<dbReference type="OrthoDB" id="3660943at2"/>
<feature type="compositionally biased region" description="Polar residues" evidence="1">
    <location>
        <begin position="589"/>
        <end position="599"/>
    </location>
</feature>
<dbReference type="STRING" id="994479.GCA_000194155_05010"/>
<dbReference type="EMBL" id="PJNB01000001">
    <property type="protein sequence ID" value="PKW18858.1"/>
    <property type="molecule type" value="Genomic_DNA"/>
</dbReference>
<reference evidence="2" key="1">
    <citation type="submission" date="2017-12" db="EMBL/GenBank/DDBJ databases">
        <title>Sequencing the genomes of 1000 Actinobacteria strains.</title>
        <authorList>
            <person name="Klenk H.-P."/>
        </authorList>
    </citation>
    <scope>NUCLEOTIDE SEQUENCE [LARGE SCALE GENOMIC DNA]</scope>
    <source>
        <strain evidence="2">DSM 44228</strain>
    </source>
</reference>